<name>A0ABS2A777_9ACTN</name>
<evidence type="ECO:0000313" key="2">
    <source>
        <dbReference type="EMBL" id="MBM2615575.1"/>
    </source>
</evidence>
<accession>A0ABS2A777</accession>
<keyword evidence="1" id="KW-0812">Transmembrane</keyword>
<protein>
    <submittedName>
        <fullName evidence="2">Uncharacterized protein</fullName>
    </submittedName>
</protein>
<reference evidence="2 3" key="1">
    <citation type="submission" date="2021-01" db="EMBL/GenBank/DDBJ databases">
        <title>Actinoplanes sp. nov. LDG1-06 isolated from lichen.</title>
        <authorList>
            <person name="Saeng-In P."/>
            <person name="Phongsopitanun W."/>
            <person name="Kanchanasin P."/>
            <person name="Yuki M."/>
            <person name="Kudo T."/>
            <person name="Ohkuma M."/>
            <person name="Tanasupawat S."/>
        </authorList>
    </citation>
    <scope>NUCLEOTIDE SEQUENCE [LARGE SCALE GENOMIC DNA]</scope>
    <source>
        <strain evidence="2 3">LDG1-06</strain>
    </source>
</reference>
<organism evidence="2 3">
    <name type="scientific">Paractinoplanes ovalisporus</name>
    <dbReference type="NCBI Taxonomy" id="2810368"/>
    <lineage>
        <taxon>Bacteria</taxon>
        <taxon>Bacillati</taxon>
        <taxon>Actinomycetota</taxon>
        <taxon>Actinomycetes</taxon>
        <taxon>Micromonosporales</taxon>
        <taxon>Micromonosporaceae</taxon>
        <taxon>Paractinoplanes</taxon>
    </lineage>
</organism>
<evidence type="ECO:0000256" key="1">
    <source>
        <dbReference type="SAM" id="Phobius"/>
    </source>
</evidence>
<sequence>MFGFLVGGLAATLAAAWGVMVAILDQQPVPSRRQQHLCTALLVALGAVVVIGGVTATVAA</sequence>
<keyword evidence="1" id="KW-1133">Transmembrane helix</keyword>
<evidence type="ECO:0000313" key="3">
    <source>
        <dbReference type="Proteomes" id="UP000632138"/>
    </source>
</evidence>
<comment type="caution">
    <text evidence="2">The sequence shown here is derived from an EMBL/GenBank/DDBJ whole genome shotgun (WGS) entry which is preliminary data.</text>
</comment>
<feature type="transmembrane region" description="Helical" evidence="1">
    <location>
        <begin position="6"/>
        <end position="24"/>
    </location>
</feature>
<dbReference type="Proteomes" id="UP000632138">
    <property type="component" value="Unassembled WGS sequence"/>
</dbReference>
<dbReference type="EMBL" id="JAENHP010000002">
    <property type="protein sequence ID" value="MBM2615575.1"/>
    <property type="molecule type" value="Genomic_DNA"/>
</dbReference>
<proteinExistence type="predicted"/>
<gene>
    <name evidence="2" type="ORF">JIG36_08355</name>
</gene>
<keyword evidence="1" id="KW-0472">Membrane</keyword>
<dbReference type="RefSeq" id="WP_203375450.1">
    <property type="nucleotide sequence ID" value="NZ_JAENHP010000002.1"/>
</dbReference>
<keyword evidence="3" id="KW-1185">Reference proteome</keyword>
<feature type="transmembrane region" description="Helical" evidence="1">
    <location>
        <begin position="36"/>
        <end position="59"/>
    </location>
</feature>